<reference evidence="2 15" key="2">
    <citation type="journal article" date="2007" name="J. Gen. Virol.">
        <title>Comparative full-length sequence analysis of oncogenic and vaccine (Rispens) strains of Marek's disease virus.</title>
        <authorList>
            <person name="Spatz S.J."/>
            <person name="Petherbridge L."/>
            <person name="Zhao Y."/>
            <person name="Nair V."/>
        </authorList>
    </citation>
    <scope>NUCLEOTIDE SEQUENCE [LARGE SCALE GENOMIC DNA]</scope>
    <source>
        <strain evidence="2">CVI988</strain>
    </source>
</reference>
<reference evidence="4 13" key="1">
    <citation type="journal article" date="2007" name="Arch. Virol.">
        <title>Sequence determination of variable regions within the genomes of gallid herpesvirus-2 pathotypes.</title>
        <authorList>
            <person name="Spatz S.J."/>
            <person name="Silva R.F."/>
        </authorList>
    </citation>
    <scope>NUCLEOTIDE SEQUENCE [LARGE SCALE GENOMIC DNA]</scope>
    <source>
        <strain evidence="4">CU-2</strain>
    </source>
</reference>
<dbReference type="EMBL" id="JQ809692">
    <property type="protein sequence ID" value="AFM75126.1"/>
    <property type="molecule type" value="Genomic_DNA"/>
</dbReference>
<organism evidence="2 15">
    <name type="scientific">Gallid alphaherpesvirus 2</name>
    <dbReference type="NCBI Taxonomy" id="10390"/>
    <lineage>
        <taxon>Viruses</taxon>
        <taxon>Duplodnaviria</taxon>
        <taxon>Heunggongvirae</taxon>
        <taxon>Peploviricota</taxon>
        <taxon>Herviviricetes</taxon>
        <taxon>Herpesvirales</taxon>
        <taxon>Orthoherpesviridae</taxon>
        <taxon>Alphaherpesvirinae</taxon>
        <taxon>Mardivirus</taxon>
        <taxon>Mardivirus gallidalpha2</taxon>
    </lineage>
</organism>
<accession>Q19BG0</accession>
<dbReference type="Proteomes" id="UP000133397">
    <property type="component" value="Segment"/>
</dbReference>
<protein>
    <submittedName>
        <fullName evidence="2">Uncharacterized protein</fullName>
    </submittedName>
</protein>
<reference evidence="9" key="9">
    <citation type="submission" date="2020-08" db="EMBL/GenBank/DDBJ databases">
        <title>Marek's disease virus requires both copies of the inverted repeat regions for efficient in vivo replication and pathogenesis.</title>
        <authorList>
            <person name="Conradie A.M."/>
            <person name="Kaufer B."/>
        </authorList>
    </citation>
    <scope>NUCLEOTIDE SEQUENCE</scope>
</reference>
<dbReference type="EMBL" id="JQ809691">
    <property type="protein sequence ID" value="AFM74940.1"/>
    <property type="molecule type" value="Genomic_DNA"/>
</dbReference>
<dbReference type="EMBL" id="DQ530348">
    <property type="protein sequence ID" value="ABF72227.1"/>
    <property type="molecule type" value="Genomic_DNA"/>
</dbReference>
<sequence length="58" mass="6154">MGCQDKINLMAVSQEVARRSINAIVPPPVNMHSAARPRQATHNPSTIAVDFGSWGPGA</sequence>
<dbReference type="EMBL" id="MT813453">
    <property type="protein sequence ID" value="QOT14535.1"/>
    <property type="molecule type" value="Genomic_DNA"/>
</dbReference>
<dbReference type="Proteomes" id="UP000143489">
    <property type="component" value="Segment"/>
</dbReference>
<evidence type="ECO:0000313" key="12">
    <source>
        <dbReference type="Proteomes" id="UP000134084"/>
    </source>
</evidence>
<dbReference type="EMBL" id="JQ806361">
    <property type="protein sequence ID" value="AFM74563.1"/>
    <property type="molecule type" value="Genomic_DNA"/>
</dbReference>
<dbReference type="Proteomes" id="UP000181598">
    <property type="component" value="Segment"/>
</dbReference>
<reference evidence="3 14" key="3">
    <citation type="journal article" date="2007" name="Virus Genes">
        <title>Comparative sequence analysis of a highly oncogenic but horizontal spread-defective clone of Marek's disease virus.</title>
        <authorList>
            <person name="Spatz S.J."/>
            <person name="Zhao Y."/>
            <person name="Petherbridge L."/>
            <person name="Smith L.P."/>
            <person name="Baigent S.J."/>
            <person name="Nair V."/>
        </authorList>
    </citation>
    <scope>NUCLEOTIDE SEQUENCE [LARGE SCALE GENOMIC DNA]</scope>
    <source>
        <strain evidence="3">RB-1B</strain>
    </source>
</reference>
<evidence type="ECO:0000313" key="7">
    <source>
        <dbReference type="EMBL" id="QOT13980.1"/>
    </source>
</evidence>
<reference evidence="12 16" key="6">
    <citation type="journal article" date="2012" name="Virus Genes">
        <title>Dynamic equilibrium of Marek's disease genomes during in vitro serial passage.</title>
        <authorList>
            <person name="Spatz S.J."/>
            <person name="Volkening J.D."/>
            <person name="Gimeno I.M."/>
            <person name="Heidari M."/>
            <person name="Witter R.L."/>
        </authorList>
    </citation>
    <scope>NUCLEOTIDE SEQUENCE [LARGE SCALE GENOMIC DNA]</scope>
    <source>
        <strain evidence="6">648a</strain>
    </source>
</reference>
<evidence type="ECO:0000313" key="10">
    <source>
        <dbReference type="EMBL" id="QOT14853.1"/>
    </source>
</evidence>
<dbReference type="EMBL" id="EF523390">
    <property type="protein sequence ID" value="ABR13070.1"/>
    <property type="molecule type" value="Genomic_DNA"/>
</dbReference>
<evidence type="ECO:0000313" key="11">
    <source>
        <dbReference type="Proteomes" id="UP000133397"/>
    </source>
</evidence>
<reference evidence="5 11" key="5">
    <citation type="journal article" date="2012" name="Virus Genes">
        <title>Genome sequence determination and analysis of a Chinese virulent strain, LMS, of Gallid herpesvirus type 2.</title>
        <authorList>
            <person name="Cheng Y."/>
            <person name="Cong F."/>
            <person name="Zhang Y.P."/>
            <person name="Li Z.J."/>
            <person name="Xu N.N."/>
            <person name="Hou G.Y."/>
            <person name="Liu C.J."/>
        </authorList>
    </citation>
    <scope>NUCLEOTIDE SEQUENCE [LARGE SCALE GENOMIC DNA]</scope>
    <source>
        <strain evidence="5">LMS</strain>
    </source>
</reference>
<dbReference type="EMBL" id="JQ820250">
    <property type="protein sequence ID" value="AFM75307.1"/>
    <property type="molecule type" value="Genomic_DNA"/>
</dbReference>
<dbReference type="Proteomes" id="UP000149312">
    <property type="component" value="Segment"/>
</dbReference>
<dbReference type="EMBL" id="MT994392">
    <property type="protein sequence ID" value="QOT14994.1"/>
    <property type="molecule type" value="Genomic_DNA"/>
</dbReference>
<dbReference type="EMBL" id="EU499381">
    <property type="protein sequence ID" value="ACF94872.1"/>
    <property type="molecule type" value="Genomic_DNA"/>
</dbReference>
<evidence type="ECO:0000313" key="16">
    <source>
        <dbReference type="Proteomes" id="UP000180864"/>
    </source>
</evidence>
<dbReference type="Proteomes" id="UP000181470">
    <property type="component" value="Segment"/>
</dbReference>
<gene>
    <name evidence="2" type="ORF">MDV011.5</name>
</gene>
<feature type="region of interest" description="Disordered" evidence="1">
    <location>
        <begin position="28"/>
        <end position="58"/>
    </location>
</feature>
<evidence type="ECO:0000313" key="14">
    <source>
        <dbReference type="Proteomes" id="UP000143489"/>
    </source>
</evidence>
<dbReference type="EMBL" id="MT797630">
    <property type="protein sequence ID" value="QOT14166.1"/>
    <property type="molecule type" value="Genomic_DNA"/>
</dbReference>
<proteinExistence type="predicted"/>
<dbReference type="EMBL" id="MT797629">
    <property type="protein sequence ID" value="QOT13980.1"/>
    <property type="molecule type" value="Genomic_DNA"/>
</dbReference>
<dbReference type="EMBL" id="MT872313">
    <property type="protein sequence ID" value="QOT14721.1"/>
    <property type="molecule type" value="Genomic_DNA"/>
</dbReference>
<evidence type="ECO:0000313" key="3">
    <source>
        <dbReference type="EMBL" id="ABR13070.1"/>
    </source>
</evidence>
<dbReference type="EMBL" id="JQ836662">
    <property type="protein sequence ID" value="AFM75485.1"/>
    <property type="molecule type" value="Genomic_DNA"/>
</dbReference>
<name>Q19BG0_9ALPH</name>
<dbReference type="EMBL" id="JQ806362">
    <property type="protein sequence ID" value="AFM74750.1"/>
    <property type="molecule type" value="Genomic_DNA"/>
</dbReference>
<dbReference type="Proteomes" id="UP000180864">
    <property type="component" value="Segment"/>
</dbReference>
<dbReference type="Proteomes" id="UP000181580">
    <property type="component" value="Segment"/>
</dbReference>
<evidence type="ECO:0000313" key="8">
    <source>
        <dbReference type="EMBL" id="QOT14166.1"/>
    </source>
</evidence>
<evidence type="ECO:0000313" key="9">
    <source>
        <dbReference type="EMBL" id="QOT14721.1"/>
    </source>
</evidence>
<evidence type="ECO:0000313" key="6">
    <source>
        <dbReference type="EMBL" id="AFM74563.1"/>
    </source>
</evidence>
<evidence type="ECO:0000313" key="15">
    <source>
        <dbReference type="Proteomes" id="UP000149312"/>
    </source>
</evidence>
<dbReference type="EMBL" id="MT955328">
    <property type="protein sequence ID" value="QOT14853.1"/>
    <property type="molecule type" value="Genomic_DNA"/>
</dbReference>
<reference evidence="10" key="10">
    <citation type="submission" date="2020-09" db="EMBL/GenBank/DDBJ databases">
        <title>Functional analysis of genomic repeat regions in Marek's disease virus replication and pathogenesis.</title>
        <authorList>
            <person name="Vychodil T."/>
            <person name="Conradie A.M."/>
            <person name="Trimpert J."/>
            <person name="Aswad A."/>
            <person name="Bertzbach L.D."/>
            <person name="Kaufer B."/>
        </authorList>
    </citation>
    <scope>NUCLEOTIDE SEQUENCE</scope>
</reference>
<dbReference type="Proteomes" id="UP000134084">
    <property type="component" value="Segment"/>
</dbReference>
<evidence type="ECO:0000313" key="4">
    <source>
        <dbReference type="EMBL" id="ACF94872.1"/>
    </source>
</evidence>
<dbReference type="Proteomes" id="UP000134498">
    <property type="component" value="Genome"/>
</dbReference>
<evidence type="ECO:0000313" key="2">
    <source>
        <dbReference type="EMBL" id="ABF72227.1"/>
    </source>
</evidence>
<dbReference type="EMBL" id="JQ314003">
    <property type="protein sequence ID" value="AEZ51647.1"/>
    <property type="molecule type" value="Genomic_DNA"/>
</dbReference>
<reference evidence="7" key="7">
    <citation type="submission" date="2020-07" db="EMBL/GenBank/DDBJ databases">
        <title>Distinct polymorphisms in a single herpesvirus gene are capable of enhancing virulence and mediate vaccinal resistance.</title>
        <authorList>
            <person name="Conradie A.M."/>
            <person name="Bertzbach L.D."/>
            <person name="Trimpert J.D."/>
            <person name="Patria J.N."/>
            <person name="Murata S."/>
            <person name="Parcells M.S."/>
            <person name="Kaufer B.B."/>
        </authorList>
    </citation>
    <scope>NUCLEOTIDE SEQUENCE</scope>
</reference>
<evidence type="ECO:0000256" key="1">
    <source>
        <dbReference type="SAM" id="MobiDB-lite"/>
    </source>
</evidence>
<evidence type="ECO:0000313" key="13">
    <source>
        <dbReference type="Proteomes" id="UP000134498"/>
    </source>
</evidence>
<dbReference type="Proteomes" id="UP000180974">
    <property type="component" value="Segment"/>
</dbReference>
<reference evidence="4 13" key="4">
    <citation type="journal article" date="2008" name="Virus Genes">
        <title>Sequence determination of a mildly virulent strain (CU-2) of Gallid herpesvirus type 2 using 454 pyrosequencing.</title>
        <authorList>
            <person name="Spatz S.J."/>
            <person name="Rue C.A."/>
        </authorList>
    </citation>
    <scope>NUCLEOTIDE SEQUENCE [LARGE SCALE GENOMIC DNA]</scope>
    <source>
        <strain evidence="4">CU-2</strain>
    </source>
</reference>
<reference evidence="8" key="8">
    <citation type="submission" date="2020-07" db="EMBL/GenBank/DDBJ databases">
        <title>Distinct polymorphisms in a single herpesvirus gene are capable of enhancing virulence and mediate vaccinal resistance.</title>
        <authorList>
            <person name="Conradie A.M."/>
            <person name="Bertzbach L.D."/>
            <person name="Trimpert J."/>
            <person name="Patria J.N."/>
            <person name="Murata S."/>
            <person name="Parcells M.S."/>
            <person name="Kaufer B.B."/>
        </authorList>
    </citation>
    <scope>NUCLEOTIDE SEQUENCE</scope>
</reference>
<dbReference type="EMBL" id="MT797631">
    <property type="protein sequence ID" value="QOT14352.1"/>
    <property type="molecule type" value="Genomic_DNA"/>
</dbReference>
<evidence type="ECO:0000313" key="5">
    <source>
        <dbReference type="EMBL" id="AEZ51647.1"/>
    </source>
</evidence>